<accession>A0A371JWD0</accession>
<feature type="region of interest" description="Disordered" evidence="1">
    <location>
        <begin position="478"/>
        <end position="503"/>
    </location>
</feature>
<sequence>MTDHTYNPLERSTFEAIAYNAVGRASETNAYAVYQLSHSTGNSGWSVGAVQWDFGQTNRGHKVDELLAGYQAWAGADERFSDREIASLTTRLQTRGQTGNALTSEELSRLNGYLRSDPGRAFVDGLSQEQIQRKWDSVGQPLSQIPWLRDLSASDPAQAAEIVAMTSKLYNQNENRGSRLIDHLEAGAQSSDQIRDWIGSQGINGLKASAQSAIVSGRDNALAGVRLMNDLELGEGRLSQAWREQVHDRGNVSLSQDFNGNPDVQLLDAMMRAPASGARIFAHIDEGAQARAATITGIDANARLEMSRVSMDQRGQVTVVSPAGDMFSMTADGWSRNGVPMQAAPGVRREADRPDHMGRGGALGAQMDPVQPGAHPLLRQSQDAVQRLDASLGLPHTPASDCMSASVACLARSEGLGRVDHVMLSGATPTEAAGARVIAVEGDLMDPARRVAHMPTEVAVRTPVAESLQRLEQMERAQAQSVSPTQVAQQEVAPELHRRGLTM</sequence>
<evidence type="ECO:0000259" key="2">
    <source>
        <dbReference type="Pfam" id="PF20410"/>
    </source>
</evidence>
<gene>
    <name evidence="3" type="ORF">DX914_19120</name>
</gene>
<feature type="compositionally biased region" description="Basic and acidic residues" evidence="1">
    <location>
        <begin position="494"/>
        <end position="503"/>
    </location>
</feature>
<dbReference type="OrthoDB" id="5939551at2"/>
<dbReference type="Pfam" id="PF20410">
    <property type="entry name" value="X-Tfes_XVIPCD"/>
    <property type="match status" value="1"/>
</dbReference>
<feature type="compositionally biased region" description="Polar residues" evidence="1">
    <location>
        <begin position="478"/>
        <end position="489"/>
    </location>
</feature>
<protein>
    <recommendedName>
        <fullName evidence="2">X-Tfes XVIPCD domain-containing protein</fullName>
    </recommendedName>
</protein>
<keyword evidence="4" id="KW-1185">Reference proteome</keyword>
<dbReference type="EMBL" id="QTSU01000005">
    <property type="protein sequence ID" value="RDZ25976.1"/>
    <property type="molecule type" value="Genomic_DNA"/>
</dbReference>
<comment type="caution">
    <text evidence="3">The sequence shown here is derived from an EMBL/GenBank/DDBJ whole genome shotgun (WGS) entry which is preliminary data.</text>
</comment>
<dbReference type="AlphaFoldDB" id="A0A371JWD0"/>
<evidence type="ECO:0000313" key="4">
    <source>
        <dbReference type="Proteomes" id="UP000264492"/>
    </source>
</evidence>
<feature type="domain" description="X-Tfes XVIPCD" evidence="2">
    <location>
        <begin position="374"/>
        <end position="473"/>
    </location>
</feature>
<organism evidence="3 4">
    <name type="scientific">Lysobacter silvisoli</name>
    <dbReference type="NCBI Taxonomy" id="2293254"/>
    <lineage>
        <taxon>Bacteria</taxon>
        <taxon>Pseudomonadati</taxon>
        <taxon>Pseudomonadota</taxon>
        <taxon>Gammaproteobacteria</taxon>
        <taxon>Lysobacterales</taxon>
        <taxon>Lysobacteraceae</taxon>
        <taxon>Lysobacter</taxon>
    </lineage>
</organism>
<dbReference type="InterPro" id="IPR046519">
    <property type="entry name" value="X-Tfes_XVIPCD"/>
</dbReference>
<dbReference type="Proteomes" id="UP000264492">
    <property type="component" value="Unassembled WGS sequence"/>
</dbReference>
<dbReference type="RefSeq" id="WP_115861827.1">
    <property type="nucleotide sequence ID" value="NZ_QTSU01000005.1"/>
</dbReference>
<evidence type="ECO:0000313" key="3">
    <source>
        <dbReference type="EMBL" id="RDZ25976.1"/>
    </source>
</evidence>
<proteinExistence type="predicted"/>
<name>A0A371JWD0_9GAMM</name>
<evidence type="ECO:0000256" key="1">
    <source>
        <dbReference type="SAM" id="MobiDB-lite"/>
    </source>
</evidence>
<reference evidence="3 4" key="1">
    <citation type="submission" date="2018-08" db="EMBL/GenBank/DDBJ databases">
        <title>Lysobacter sp. zong2l5, whole genome shotgun sequence.</title>
        <authorList>
            <person name="Zhang X."/>
            <person name="Feng G."/>
            <person name="Zhu H."/>
        </authorList>
    </citation>
    <scope>NUCLEOTIDE SEQUENCE [LARGE SCALE GENOMIC DNA]</scope>
    <source>
        <strain evidence="4">zong2l5</strain>
    </source>
</reference>